<dbReference type="CDD" id="cd03467">
    <property type="entry name" value="Rieske"/>
    <property type="match status" value="1"/>
</dbReference>
<keyword evidence="4" id="KW-0411">Iron-sulfur</keyword>
<organism evidence="6 7">
    <name type="scientific">Cohnella cellulosilytica</name>
    <dbReference type="NCBI Taxonomy" id="986710"/>
    <lineage>
        <taxon>Bacteria</taxon>
        <taxon>Bacillati</taxon>
        <taxon>Bacillota</taxon>
        <taxon>Bacilli</taxon>
        <taxon>Bacillales</taxon>
        <taxon>Paenibacillaceae</taxon>
        <taxon>Cohnella</taxon>
    </lineage>
</organism>
<dbReference type="SUPFAM" id="SSF50022">
    <property type="entry name" value="ISP domain"/>
    <property type="match status" value="1"/>
</dbReference>
<feature type="domain" description="Rieske" evidence="5">
    <location>
        <begin position="4"/>
        <end position="114"/>
    </location>
</feature>
<dbReference type="EMBL" id="JBHTAI010000017">
    <property type="protein sequence ID" value="MFC7151588.1"/>
    <property type="molecule type" value="Genomic_DNA"/>
</dbReference>
<keyword evidence="3" id="KW-0408">Iron</keyword>
<proteinExistence type="predicted"/>
<dbReference type="Proteomes" id="UP001596378">
    <property type="component" value="Unassembled WGS sequence"/>
</dbReference>
<evidence type="ECO:0000256" key="3">
    <source>
        <dbReference type="ARBA" id="ARBA00023004"/>
    </source>
</evidence>
<keyword evidence="2" id="KW-0479">Metal-binding</keyword>
<dbReference type="PANTHER" id="PTHR21496:SF23">
    <property type="entry name" value="3-PHENYLPROPIONATE_CINNAMIC ACID DIOXYGENASE FERREDOXIN SUBUNIT"/>
    <property type="match status" value="1"/>
</dbReference>
<evidence type="ECO:0000256" key="2">
    <source>
        <dbReference type="ARBA" id="ARBA00022723"/>
    </source>
</evidence>
<dbReference type="Gene3D" id="2.102.10.10">
    <property type="entry name" value="Rieske [2Fe-2S] iron-sulphur domain"/>
    <property type="match status" value="1"/>
</dbReference>
<comment type="caution">
    <text evidence="6">The sequence shown here is derived from an EMBL/GenBank/DDBJ whole genome shotgun (WGS) entry which is preliminary data.</text>
</comment>
<keyword evidence="7" id="KW-1185">Reference proteome</keyword>
<reference evidence="7" key="1">
    <citation type="journal article" date="2019" name="Int. J. Syst. Evol. Microbiol.">
        <title>The Global Catalogue of Microorganisms (GCM) 10K type strain sequencing project: providing services to taxonomists for standard genome sequencing and annotation.</title>
        <authorList>
            <consortium name="The Broad Institute Genomics Platform"/>
            <consortium name="The Broad Institute Genome Sequencing Center for Infectious Disease"/>
            <person name="Wu L."/>
            <person name="Ma J."/>
        </authorList>
    </citation>
    <scope>NUCLEOTIDE SEQUENCE [LARGE SCALE GENOMIC DNA]</scope>
    <source>
        <strain evidence="7">KCTC 12907</strain>
    </source>
</reference>
<protein>
    <submittedName>
        <fullName evidence="6">Rieske (2Fe-2S) protein</fullName>
    </submittedName>
</protein>
<dbReference type="InterPro" id="IPR017941">
    <property type="entry name" value="Rieske_2Fe-2S"/>
</dbReference>
<sequence>MSRHRVAGPGEIPSGGRKLVKVNGLEFGIFNVGGQYRAYRNVCPHAGADVCVGTIGGTRLPARVYEYVYGRENEILRCPWHGWEFDLTTGEHLVDPQVKLRAGKLETSGDRSGENLERGILETDDDGIFLIL</sequence>
<dbReference type="PROSITE" id="PS51296">
    <property type="entry name" value="RIESKE"/>
    <property type="match status" value="1"/>
</dbReference>
<evidence type="ECO:0000256" key="4">
    <source>
        <dbReference type="ARBA" id="ARBA00023014"/>
    </source>
</evidence>
<evidence type="ECO:0000259" key="5">
    <source>
        <dbReference type="PROSITE" id="PS51296"/>
    </source>
</evidence>
<dbReference type="RefSeq" id="WP_378050798.1">
    <property type="nucleotide sequence ID" value="NZ_JBHMDN010000029.1"/>
</dbReference>
<accession>A0ABW2FIF5</accession>
<keyword evidence="1" id="KW-0001">2Fe-2S</keyword>
<evidence type="ECO:0000256" key="1">
    <source>
        <dbReference type="ARBA" id="ARBA00022714"/>
    </source>
</evidence>
<evidence type="ECO:0000313" key="6">
    <source>
        <dbReference type="EMBL" id="MFC7151588.1"/>
    </source>
</evidence>
<evidence type="ECO:0000313" key="7">
    <source>
        <dbReference type="Proteomes" id="UP001596378"/>
    </source>
</evidence>
<dbReference type="InterPro" id="IPR036922">
    <property type="entry name" value="Rieske_2Fe-2S_sf"/>
</dbReference>
<gene>
    <name evidence="6" type="ORF">ACFQMJ_23875</name>
</gene>
<name>A0ABW2FIF5_9BACL</name>
<dbReference type="PANTHER" id="PTHR21496">
    <property type="entry name" value="FERREDOXIN-RELATED"/>
    <property type="match status" value="1"/>
</dbReference>
<dbReference type="Pfam" id="PF00355">
    <property type="entry name" value="Rieske"/>
    <property type="match status" value="1"/>
</dbReference>